<feature type="domain" description="DUF3615" evidence="2">
    <location>
        <begin position="298"/>
        <end position="397"/>
    </location>
</feature>
<feature type="region of interest" description="Disordered" evidence="1">
    <location>
        <begin position="37"/>
        <end position="96"/>
    </location>
</feature>
<evidence type="ECO:0000313" key="3">
    <source>
        <dbReference type="EMBL" id="TKW40197.1"/>
    </source>
</evidence>
<dbReference type="Gramene" id="TKW40197">
    <property type="protein sequence ID" value="TKW40197"/>
    <property type="gene ID" value="SEVIR_1G230300v2"/>
</dbReference>
<protein>
    <recommendedName>
        <fullName evidence="2">DUF3615 domain-containing protein</fullName>
    </recommendedName>
</protein>
<dbReference type="AlphaFoldDB" id="A0A4U6WNH8"/>
<dbReference type="Pfam" id="PF12274">
    <property type="entry name" value="DUF3615"/>
    <property type="match status" value="1"/>
</dbReference>
<evidence type="ECO:0000259" key="2">
    <source>
        <dbReference type="Pfam" id="PF12274"/>
    </source>
</evidence>
<organism evidence="3 4">
    <name type="scientific">Setaria viridis</name>
    <name type="common">Green bristlegrass</name>
    <name type="synonym">Setaria italica subsp. viridis</name>
    <dbReference type="NCBI Taxonomy" id="4556"/>
    <lineage>
        <taxon>Eukaryota</taxon>
        <taxon>Viridiplantae</taxon>
        <taxon>Streptophyta</taxon>
        <taxon>Embryophyta</taxon>
        <taxon>Tracheophyta</taxon>
        <taxon>Spermatophyta</taxon>
        <taxon>Magnoliopsida</taxon>
        <taxon>Liliopsida</taxon>
        <taxon>Poales</taxon>
        <taxon>Poaceae</taxon>
        <taxon>PACMAD clade</taxon>
        <taxon>Panicoideae</taxon>
        <taxon>Panicodae</taxon>
        <taxon>Paniceae</taxon>
        <taxon>Cenchrinae</taxon>
        <taxon>Setaria</taxon>
    </lineage>
</organism>
<gene>
    <name evidence="3" type="ORF">SEVIR_1G230300v2</name>
</gene>
<dbReference type="OMA" id="IMECAYD"/>
<sequence length="427" mass="47947">MDRDSSPGLVHLCIDGHDYGMVIQSDADRSMKMWRERDMVGLRRPENPSPASSSRGTGSRRRPKHAAQTCIRQSSMYSDHPRRSRRNPGRARPPTNLLVEEDVTEVSSNEIGPTIPDTSKFEALSLNDSPSTLDSTDGAVMCLGDMGSAEHNSTTDGLSACQKVLSPLVVVHTSDTSSGLPDSAIMEPSAAVEVVSPKPKGLRELEEYLKEHTFDSVEDAFEYLWNNQKDALAAMSQQSSLDNYEFGSESKVAPEQEEAGSVPASEQAPSVPEQGRCSEASYEEIAQNGKKWMREEVMVAFNKYIEDKDDFEDIQYEFDELQHQCFSVENYHKIFHHFNFTVKMKVNGSADWTSALFFAEVKEIFRQKIYFCTPLELYENGHCDACKKQGMDDLRHPIIGVYDRGNPDTEFPFMYGCDADGFLYDSE</sequence>
<reference evidence="3" key="1">
    <citation type="submission" date="2019-03" db="EMBL/GenBank/DDBJ databases">
        <title>WGS assembly of Setaria viridis.</title>
        <authorList>
            <person name="Huang P."/>
            <person name="Jenkins J."/>
            <person name="Grimwood J."/>
            <person name="Barry K."/>
            <person name="Healey A."/>
            <person name="Mamidi S."/>
            <person name="Sreedasyam A."/>
            <person name="Shu S."/>
            <person name="Feldman M."/>
            <person name="Wu J."/>
            <person name="Yu Y."/>
            <person name="Chen C."/>
            <person name="Johnson J."/>
            <person name="Rokhsar D."/>
            <person name="Baxter I."/>
            <person name="Schmutz J."/>
            <person name="Brutnell T."/>
            <person name="Kellogg E."/>
        </authorList>
    </citation>
    <scope>NUCLEOTIDE SEQUENCE [LARGE SCALE GENOMIC DNA]</scope>
</reference>
<proteinExistence type="predicted"/>
<dbReference type="InterPro" id="IPR022059">
    <property type="entry name" value="DUF3615"/>
</dbReference>
<name>A0A4U6WNH8_SETVI</name>
<evidence type="ECO:0000256" key="1">
    <source>
        <dbReference type="SAM" id="MobiDB-lite"/>
    </source>
</evidence>
<evidence type="ECO:0000313" key="4">
    <source>
        <dbReference type="Proteomes" id="UP000298652"/>
    </source>
</evidence>
<dbReference type="Proteomes" id="UP000298652">
    <property type="component" value="Chromosome 1"/>
</dbReference>
<feature type="region of interest" description="Disordered" evidence="1">
    <location>
        <begin position="245"/>
        <end position="277"/>
    </location>
</feature>
<feature type="compositionally biased region" description="Basic and acidic residues" evidence="1">
    <location>
        <begin position="37"/>
        <end position="46"/>
    </location>
</feature>
<dbReference type="PANTHER" id="PTHR33326">
    <property type="entry name" value="OS05G0543800 PROTEIN"/>
    <property type="match status" value="1"/>
</dbReference>
<keyword evidence="4" id="KW-1185">Reference proteome</keyword>
<dbReference type="EMBL" id="CM016552">
    <property type="protein sequence ID" value="TKW40197.1"/>
    <property type="molecule type" value="Genomic_DNA"/>
</dbReference>
<dbReference type="PANTHER" id="PTHR33326:SF38">
    <property type="entry name" value="EXPRESSED PROTEIN"/>
    <property type="match status" value="1"/>
</dbReference>
<accession>A0A4U6WNH8</accession>